<organism evidence="1 2">
    <name type="scientific">Anas platyrhynchos</name>
    <name type="common">Mallard</name>
    <name type="synonym">Anas boschas</name>
    <dbReference type="NCBI Taxonomy" id="8839"/>
    <lineage>
        <taxon>Eukaryota</taxon>
        <taxon>Metazoa</taxon>
        <taxon>Chordata</taxon>
        <taxon>Craniata</taxon>
        <taxon>Vertebrata</taxon>
        <taxon>Euteleostomi</taxon>
        <taxon>Archelosauria</taxon>
        <taxon>Archosauria</taxon>
        <taxon>Dinosauria</taxon>
        <taxon>Saurischia</taxon>
        <taxon>Theropoda</taxon>
        <taxon>Coelurosauria</taxon>
        <taxon>Aves</taxon>
        <taxon>Neognathae</taxon>
        <taxon>Galloanserae</taxon>
        <taxon>Anseriformes</taxon>
        <taxon>Anatidae</taxon>
        <taxon>Anatinae</taxon>
        <taxon>Anas</taxon>
    </lineage>
</organism>
<sequence>MHLCKLLQGVKAVRERGEDGEQQQKPSWTEPPRSLQQLWLPRSTFLLLEICCYLCGGVEELIAASSASCGKAGA</sequence>
<evidence type="ECO:0000313" key="1">
    <source>
        <dbReference type="EMBL" id="EOB06279.1"/>
    </source>
</evidence>
<name>R0LKQ4_ANAPL</name>
<evidence type="ECO:0000313" key="2">
    <source>
        <dbReference type="Proteomes" id="UP000296049"/>
    </source>
</evidence>
<proteinExistence type="predicted"/>
<reference evidence="2" key="1">
    <citation type="journal article" date="2013" name="Nat. Genet.">
        <title>The duck genome and transcriptome provide insight into an avian influenza virus reservoir species.</title>
        <authorList>
            <person name="Huang Y."/>
            <person name="Li Y."/>
            <person name="Burt D.W."/>
            <person name="Chen H."/>
            <person name="Zhang Y."/>
            <person name="Qian W."/>
            <person name="Kim H."/>
            <person name="Gan S."/>
            <person name="Zhao Y."/>
            <person name="Li J."/>
            <person name="Yi K."/>
            <person name="Feng H."/>
            <person name="Zhu P."/>
            <person name="Li B."/>
            <person name="Liu Q."/>
            <person name="Fairley S."/>
            <person name="Magor K.E."/>
            <person name="Du Z."/>
            <person name="Hu X."/>
            <person name="Goodman L."/>
            <person name="Tafer H."/>
            <person name="Vignal A."/>
            <person name="Lee T."/>
            <person name="Kim K.W."/>
            <person name="Sheng Z."/>
            <person name="An Y."/>
            <person name="Searle S."/>
            <person name="Herrero J."/>
            <person name="Groenen M.A."/>
            <person name="Crooijmans R.P."/>
            <person name="Faraut T."/>
            <person name="Cai Q."/>
            <person name="Webster R.G."/>
            <person name="Aldridge J.R."/>
            <person name="Warren W.C."/>
            <person name="Bartschat S."/>
            <person name="Kehr S."/>
            <person name="Marz M."/>
            <person name="Stadler P.F."/>
            <person name="Smith J."/>
            <person name="Kraus R.H."/>
            <person name="Zhao Y."/>
            <person name="Ren L."/>
            <person name="Fei J."/>
            <person name="Morisson M."/>
            <person name="Kaiser P."/>
            <person name="Griffin D.K."/>
            <person name="Rao M."/>
            <person name="Pitel F."/>
            <person name="Wang J."/>
            <person name="Li N."/>
        </authorList>
    </citation>
    <scope>NUCLEOTIDE SEQUENCE [LARGE SCALE GENOMIC DNA]</scope>
</reference>
<accession>R0LKQ4</accession>
<dbReference type="AlphaFoldDB" id="R0LKQ4"/>
<dbReference type="Proteomes" id="UP000296049">
    <property type="component" value="Unassembled WGS sequence"/>
</dbReference>
<dbReference type="EMBL" id="KB742622">
    <property type="protein sequence ID" value="EOB06279.1"/>
    <property type="molecule type" value="Genomic_DNA"/>
</dbReference>
<protein>
    <submittedName>
        <fullName evidence="1">Uncharacterized protein</fullName>
    </submittedName>
</protein>
<keyword evidence="2" id="KW-1185">Reference proteome</keyword>
<gene>
    <name evidence="1" type="ORF">Anapl_03778</name>
</gene>